<evidence type="ECO:0000259" key="3">
    <source>
        <dbReference type="Pfam" id="PF00149"/>
    </source>
</evidence>
<name>A0AB38C629_9BURK</name>
<dbReference type="GO" id="GO:0009245">
    <property type="term" value="P:lipid A biosynthetic process"/>
    <property type="evidence" value="ECO:0007669"/>
    <property type="project" value="TreeGrafter"/>
</dbReference>
<keyword evidence="1" id="KW-0479">Metal-binding</keyword>
<reference evidence="4 5" key="1">
    <citation type="submission" date="2016-11" db="EMBL/GenBank/DDBJ databases">
        <authorList>
            <person name="Varghese N."/>
            <person name="Submissions S."/>
        </authorList>
    </citation>
    <scope>NUCLEOTIDE SEQUENCE [LARGE SCALE GENOMIC DNA]</scope>
    <source>
        <strain evidence="4 5">NFR18</strain>
    </source>
</reference>
<evidence type="ECO:0000313" key="4">
    <source>
        <dbReference type="EMBL" id="SFX38521.1"/>
    </source>
</evidence>
<dbReference type="GO" id="GO:0016020">
    <property type="term" value="C:membrane"/>
    <property type="evidence" value="ECO:0007669"/>
    <property type="project" value="GOC"/>
</dbReference>
<evidence type="ECO:0000256" key="2">
    <source>
        <dbReference type="ARBA" id="ARBA00022801"/>
    </source>
</evidence>
<proteinExistence type="predicted"/>
<dbReference type="RefSeq" id="WP_081368128.1">
    <property type="nucleotide sequence ID" value="NZ_FPKH01000001.1"/>
</dbReference>
<dbReference type="Pfam" id="PF00149">
    <property type="entry name" value="Metallophos"/>
    <property type="match status" value="1"/>
</dbReference>
<evidence type="ECO:0000313" key="5">
    <source>
        <dbReference type="Proteomes" id="UP000182489"/>
    </source>
</evidence>
<dbReference type="PANTHER" id="PTHR31302:SF31">
    <property type="entry name" value="PHOSPHODIESTERASE YAEI"/>
    <property type="match status" value="1"/>
</dbReference>
<accession>A0AB38C629</accession>
<evidence type="ECO:0000256" key="1">
    <source>
        <dbReference type="ARBA" id="ARBA00022723"/>
    </source>
</evidence>
<dbReference type="InterPro" id="IPR051158">
    <property type="entry name" value="Metallophosphoesterase_sf"/>
</dbReference>
<dbReference type="Gene3D" id="3.60.21.10">
    <property type="match status" value="1"/>
</dbReference>
<dbReference type="GO" id="GO:0008758">
    <property type="term" value="F:UDP-2,3-diacylglucosamine hydrolase activity"/>
    <property type="evidence" value="ECO:0007669"/>
    <property type="project" value="TreeGrafter"/>
</dbReference>
<dbReference type="SUPFAM" id="SSF56300">
    <property type="entry name" value="Metallo-dependent phosphatases"/>
    <property type="match status" value="1"/>
</dbReference>
<feature type="domain" description="Calcineurin-like phosphoesterase" evidence="3">
    <location>
        <begin position="9"/>
        <end position="268"/>
    </location>
</feature>
<dbReference type="InterPro" id="IPR027417">
    <property type="entry name" value="P-loop_NTPase"/>
</dbReference>
<sequence>MKNEKFSWVHLSDWHFGQREQWMWPNFKSNFLEDLRRQSEQVEKVDLVIFSGDLTQSGSKADFQKLTDELKILWKMWEEIGHRPLLFCVPGNHDLVRPPSNDARMKILTKWNSEPEAMQEFWGGKYKETGEDNQYIKLINEAFQNYAEWQASLNSAGIPTPDIVNGLLPGDVSSSLNINNISVGLVGLNTSFLQLNGTDFNGRLAVDLRQLNAVTDGNPPEWCKKHDINFLVTHHPTSWLCQDSLNDFKVEIYPPGRFTAHFYGHMHEANNSVEYRNGDAGRRSLQSASLFGLEYYGENKIDRIHGYSLGQISFENDECIWKFWPRKARSPKNGSARKIIPDHDNFELTPGQEYLTEILEKNDRLTKIIPLSKTENIDILSVVEEAVPLWKDALKACSYFLPDEVQHTAIRPLQRQACIEAIRQKGISWVCSDWGLGRDGFLSSVIKKINRESNKIYRIDLGNYDSRESFLKSFNTMMGCAFQEFCKALAAAGPSVILFDEAPASHTNKTKNTIEKDVEELAEMVRDFCPGTIVFILSRALPKDNGLTVVNLEPLDEADTRAYLIAHPMVTAELKTKNAVSDIFRRTDGIPGRIEALIKTLRVSNLSDLGPAVQLLEYREIENNEVIPASLINAVSEIINSVDAISKRLSFLLKVLAILPHGESVARLKRIDPNYPIHPAHAEELYDRNLIQVRVSTSLMGLNGVDGDHVKIIYASRPVRDYLLSQMSDKEIDSLIQKAAILYFGDKWKSGTASLKKIGGTLTTDDGSLLENPHSIVVRLLEKNSWSNLQVTNALLNLCHIYCSALYTARNYRNCVDVCRDILSMIPVLDFADQRNQIEFLFANSLRMTGAHIESRERLEALANLDFPKDNKNSILINLALCLQSINDKSAIVISKKLLSSGAKGGIAIQAEAIILEMESDVNNKGRLLQLERRARSKGFDIAANNLALDRLIPNVIDTDTIAVLRKVYSTAVAAGDSYNAARASVRIANFLISTNELLSRQELNNLVSAYQYFYGERYASQFISAHKALWGIFERNNDVINLLSLFRHSSFIWRINGTEENEQVYVKRFIENSRQILSADILTADKNTAYFLVRAQNEKLSRESKVNSKINF</sequence>
<dbReference type="Proteomes" id="UP000182489">
    <property type="component" value="Unassembled WGS sequence"/>
</dbReference>
<gene>
    <name evidence="4" type="ORF">SAMN03097694_1886</name>
</gene>
<dbReference type="AlphaFoldDB" id="A0AB38C629"/>
<dbReference type="EMBL" id="FPKH01000001">
    <property type="protein sequence ID" value="SFX38521.1"/>
    <property type="molecule type" value="Genomic_DNA"/>
</dbReference>
<keyword evidence="2" id="KW-0378">Hydrolase</keyword>
<dbReference type="PANTHER" id="PTHR31302">
    <property type="entry name" value="TRANSMEMBRANE PROTEIN WITH METALLOPHOSPHOESTERASE DOMAIN-RELATED"/>
    <property type="match status" value="1"/>
</dbReference>
<dbReference type="InterPro" id="IPR004843">
    <property type="entry name" value="Calcineurin-like_PHP"/>
</dbReference>
<organism evidence="4 5">
    <name type="scientific">Janthinobacterium lividum</name>
    <dbReference type="NCBI Taxonomy" id="29581"/>
    <lineage>
        <taxon>Bacteria</taxon>
        <taxon>Pseudomonadati</taxon>
        <taxon>Pseudomonadota</taxon>
        <taxon>Betaproteobacteria</taxon>
        <taxon>Burkholderiales</taxon>
        <taxon>Oxalobacteraceae</taxon>
        <taxon>Janthinobacterium</taxon>
    </lineage>
</organism>
<dbReference type="InterPro" id="IPR029052">
    <property type="entry name" value="Metallo-depent_PP-like"/>
</dbReference>
<protein>
    <submittedName>
        <fullName evidence="4">3',5'-cyclic AMP phosphodiesterase CpdA</fullName>
    </submittedName>
</protein>
<dbReference type="GO" id="GO:0046872">
    <property type="term" value="F:metal ion binding"/>
    <property type="evidence" value="ECO:0007669"/>
    <property type="project" value="UniProtKB-KW"/>
</dbReference>
<comment type="caution">
    <text evidence="4">The sequence shown here is derived from an EMBL/GenBank/DDBJ whole genome shotgun (WGS) entry which is preliminary data.</text>
</comment>
<dbReference type="SUPFAM" id="SSF52540">
    <property type="entry name" value="P-loop containing nucleoside triphosphate hydrolases"/>
    <property type="match status" value="1"/>
</dbReference>